<dbReference type="OrthoDB" id="6932368at2759"/>
<dbReference type="PANTHER" id="PTHR24559">
    <property type="entry name" value="TRANSPOSON TY3-I GAG-POL POLYPROTEIN"/>
    <property type="match status" value="1"/>
</dbReference>
<dbReference type="Gene3D" id="3.10.10.10">
    <property type="entry name" value="HIV Type 1 Reverse Transcriptase, subunit A, domain 1"/>
    <property type="match status" value="1"/>
</dbReference>
<gene>
    <name evidence="1" type="ORF">CR513_47408</name>
</gene>
<dbReference type="PANTHER" id="PTHR24559:SF444">
    <property type="entry name" value="REVERSE TRANSCRIPTASE DOMAIN-CONTAINING PROTEIN"/>
    <property type="match status" value="1"/>
</dbReference>
<evidence type="ECO:0000313" key="2">
    <source>
        <dbReference type="Proteomes" id="UP000257109"/>
    </source>
</evidence>
<keyword evidence="2" id="KW-1185">Reference proteome</keyword>
<reference evidence="1" key="1">
    <citation type="submission" date="2018-05" db="EMBL/GenBank/DDBJ databases">
        <title>Draft genome of Mucuna pruriens seed.</title>
        <authorList>
            <person name="Nnadi N.E."/>
            <person name="Vos R."/>
            <person name="Hasami M.H."/>
            <person name="Devisetty U.K."/>
            <person name="Aguiy J.C."/>
        </authorList>
    </citation>
    <scope>NUCLEOTIDE SEQUENCE [LARGE SCALE GENOMIC DNA]</scope>
    <source>
        <strain evidence="1">JCA_2017</strain>
    </source>
</reference>
<protein>
    <recommendedName>
        <fullName evidence="3">Reverse transcriptase domain-containing protein</fullName>
    </recommendedName>
</protein>
<dbReference type="Proteomes" id="UP000257109">
    <property type="component" value="Unassembled WGS sequence"/>
</dbReference>
<proteinExistence type="predicted"/>
<evidence type="ECO:0000313" key="1">
    <source>
        <dbReference type="EMBL" id="RDX73036.1"/>
    </source>
</evidence>
<organism evidence="1 2">
    <name type="scientific">Mucuna pruriens</name>
    <name type="common">Velvet bean</name>
    <name type="synonym">Dolichos pruriens</name>
    <dbReference type="NCBI Taxonomy" id="157652"/>
    <lineage>
        <taxon>Eukaryota</taxon>
        <taxon>Viridiplantae</taxon>
        <taxon>Streptophyta</taxon>
        <taxon>Embryophyta</taxon>
        <taxon>Tracheophyta</taxon>
        <taxon>Spermatophyta</taxon>
        <taxon>Magnoliopsida</taxon>
        <taxon>eudicotyledons</taxon>
        <taxon>Gunneridae</taxon>
        <taxon>Pentapetalae</taxon>
        <taxon>rosids</taxon>
        <taxon>fabids</taxon>
        <taxon>Fabales</taxon>
        <taxon>Fabaceae</taxon>
        <taxon>Papilionoideae</taxon>
        <taxon>50 kb inversion clade</taxon>
        <taxon>NPAAA clade</taxon>
        <taxon>indigoferoid/millettioid clade</taxon>
        <taxon>Phaseoleae</taxon>
        <taxon>Mucuna</taxon>
    </lineage>
</organism>
<comment type="caution">
    <text evidence="1">The sequence shown here is derived from an EMBL/GenBank/DDBJ whole genome shotgun (WGS) entry which is preliminary data.</text>
</comment>
<accession>A0A371F429</accession>
<name>A0A371F429_MUCPR</name>
<feature type="non-terminal residue" evidence="1">
    <location>
        <position position="1"/>
    </location>
</feature>
<dbReference type="InterPro" id="IPR043502">
    <property type="entry name" value="DNA/RNA_pol_sf"/>
</dbReference>
<dbReference type="EMBL" id="QJKJ01010678">
    <property type="protein sequence ID" value="RDX73036.1"/>
    <property type="molecule type" value="Genomic_DNA"/>
</dbReference>
<dbReference type="SUPFAM" id="SSF56672">
    <property type="entry name" value="DNA/RNA polymerases"/>
    <property type="match status" value="1"/>
</dbReference>
<sequence>MVVSIVTTEYKVERVQVNQGSSSNKLGLAESELEECLGTLIIINAQTSHNIIMGCLALNRLHVIVSTAHLRMKYPISDQVSIVQVNQQVARWCYEDSLHIRDSRRDPRLDQEDIRPSPGKDLKEVQIVYLMRIETTKNTLIKEQLIQILTKNRDVFTWSPKEMPEIDLDFLCHRLSTTPGMQPVCQKKRRLGEEKRRAVGEEIAKLLQAQFIRRTDLNKAIPKDLYSLPSIDSLVDGVSRCRVLSFTDAYLGYN</sequence>
<dbReference type="AlphaFoldDB" id="A0A371F429"/>
<dbReference type="InterPro" id="IPR053134">
    <property type="entry name" value="RNA-dir_DNA_polymerase"/>
</dbReference>
<evidence type="ECO:0008006" key="3">
    <source>
        <dbReference type="Google" id="ProtNLM"/>
    </source>
</evidence>